<proteinExistence type="predicted"/>
<dbReference type="OrthoDB" id="8447034at2"/>
<keyword evidence="2" id="KW-1185">Reference proteome</keyword>
<sequence length="252" mass="28726">MQGQLILDLTGGKYGPWIVTDKGDQTVRSLMDEHYSRQKVGARQFCRPGHNLVLRTADGSAAWISWRGIRDDGIEDAWECTAFRNTSGEVSSDLIHWAVYATICEWGNVFPVAGMITYVDAKKVASEVPGYCFIRAGFKKKGVSKHRKLLLFHLPITKNYLAKRAVETINYCQQQICLALDSGEFYEAIWFQQYAQKQYEWISHLQSMILAGQMSAWKNYVPHMDLGELEELISPYEGLGEVIEEIDPVWGY</sequence>
<organism evidence="1 2">
    <name type="scientific">Paenibacillus oralis</name>
    <dbReference type="NCBI Taxonomy" id="2490856"/>
    <lineage>
        <taxon>Bacteria</taxon>
        <taxon>Bacillati</taxon>
        <taxon>Bacillota</taxon>
        <taxon>Bacilli</taxon>
        <taxon>Bacillales</taxon>
        <taxon>Paenibacillaceae</taxon>
        <taxon>Paenibacillus</taxon>
    </lineage>
</organism>
<protein>
    <submittedName>
        <fullName evidence="1">Uncharacterized protein</fullName>
    </submittedName>
</protein>
<dbReference type="EMBL" id="RRCN01000002">
    <property type="protein sequence ID" value="RRJ54970.1"/>
    <property type="molecule type" value="Genomic_DNA"/>
</dbReference>
<evidence type="ECO:0000313" key="1">
    <source>
        <dbReference type="EMBL" id="RRJ54970.1"/>
    </source>
</evidence>
<accession>A0A3P3TAJ8</accession>
<name>A0A3P3TAJ8_9BACL</name>
<dbReference type="Proteomes" id="UP000267017">
    <property type="component" value="Unassembled WGS sequence"/>
</dbReference>
<reference evidence="1 2" key="1">
    <citation type="submission" date="2018-11" db="EMBL/GenBank/DDBJ databases">
        <title>Genome sequencing of Paenibacillus sp. KCOM 3021 (= ChDC PVNT-B20).</title>
        <authorList>
            <person name="Kook J.-K."/>
            <person name="Park S.-N."/>
            <person name="Lim Y.K."/>
        </authorList>
    </citation>
    <scope>NUCLEOTIDE SEQUENCE [LARGE SCALE GENOMIC DNA]</scope>
    <source>
        <strain evidence="1 2">KCOM 3021</strain>
    </source>
</reference>
<gene>
    <name evidence="1" type="ORF">EHV15_35975</name>
</gene>
<evidence type="ECO:0000313" key="2">
    <source>
        <dbReference type="Proteomes" id="UP000267017"/>
    </source>
</evidence>
<comment type="caution">
    <text evidence="1">The sequence shown here is derived from an EMBL/GenBank/DDBJ whole genome shotgun (WGS) entry which is preliminary data.</text>
</comment>
<dbReference type="RefSeq" id="WP_128636063.1">
    <property type="nucleotide sequence ID" value="NZ_RRCN01000002.1"/>
</dbReference>
<dbReference type="AlphaFoldDB" id="A0A3P3TAJ8"/>